<keyword evidence="2" id="KW-0732">Signal</keyword>
<proteinExistence type="predicted"/>
<sequence>MMQNGKNKRHWLMLLTLIMLLTSCAGNSQKSGVNSQPVKQAGFPQMPPEGRQPPKPQVCLPTCTKNQTVAREKSLSMLMQQQAPGESANAHTKR</sequence>
<dbReference type="PROSITE" id="PS51257">
    <property type="entry name" value="PROKAR_LIPOPROTEIN"/>
    <property type="match status" value="1"/>
</dbReference>
<feature type="signal peptide" evidence="2">
    <location>
        <begin position="1"/>
        <end position="25"/>
    </location>
</feature>
<protein>
    <submittedName>
        <fullName evidence="3">Uncharacterized protein</fullName>
    </submittedName>
</protein>
<evidence type="ECO:0000256" key="1">
    <source>
        <dbReference type="SAM" id="MobiDB-lite"/>
    </source>
</evidence>
<dbReference type="Proteomes" id="UP000020202">
    <property type="component" value="Unassembled WGS sequence"/>
</dbReference>
<dbReference type="EMBL" id="JCNZ01000009">
    <property type="protein sequence ID" value="EWF88073.1"/>
    <property type="molecule type" value="Genomic_DNA"/>
</dbReference>
<feature type="compositionally biased region" description="Pro residues" evidence="1">
    <location>
        <begin position="45"/>
        <end position="56"/>
    </location>
</feature>
<feature type="chain" id="PRO_5028918992" evidence="2">
    <location>
        <begin position="26"/>
        <end position="94"/>
    </location>
</feature>
<gene>
    <name evidence="3" type="ORF">L373_03254</name>
</gene>
<accession>A0A7H5A714</accession>
<name>A0A7H5A714_9ENTR</name>
<comment type="caution">
    <text evidence="3">The sequence shown here is derived from an EMBL/GenBank/DDBJ whole genome shotgun (WGS) entry which is preliminary data.</text>
</comment>
<evidence type="ECO:0000256" key="2">
    <source>
        <dbReference type="SAM" id="SignalP"/>
    </source>
</evidence>
<dbReference type="AlphaFoldDB" id="A0A7H5A714"/>
<organism evidence="3 4">
    <name type="scientific">Klebsiella michiganensis</name>
    <dbReference type="NCBI Taxonomy" id="1134687"/>
    <lineage>
        <taxon>Bacteria</taxon>
        <taxon>Pseudomonadati</taxon>
        <taxon>Pseudomonadota</taxon>
        <taxon>Gammaproteobacteria</taxon>
        <taxon>Enterobacterales</taxon>
        <taxon>Enterobacteriaceae</taxon>
        <taxon>Klebsiella/Raoultella group</taxon>
        <taxon>Klebsiella</taxon>
    </lineage>
</organism>
<feature type="region of interest" description="Disordered" evidence="1">
    <location>
        <begin position="28"/>
        <end position="59"/>
    </location>
</feature>
<reference evidence="3 4" key="1">
    <citation type="submission" date="2014-01" db="EMBL/GenBank/DDBJ databases">
        <title>The Genome Sequence of Klebsiella oxytoca MGH 27.</title>
        <authorList>
            <consortium name="The Broad Institute Genomics Platform"/>
            <consortium name="The Broad Institute Genome Sequencing Center for Infectious Disease"/>
            <person name="Murphy C."/>
            <person name="Cosimi L."/>
            <person name="Cerqueira G."/>
            <person name="Feldgarden M."/>
            <person name="Earl A."/>
            <person name="Hung D."/>
            <person name="Onderdonk A.B."/>
            <person name="Ferraro M.J."/>
            <person name="Hooper D."/>
            <person name="Dekker J."/>
            <person name="O'Brien T."/>
            <person name="Huang S."/>
            <person name="Quan V."/>
            <person name="Ernst C."/>
            <person name="Delaney M."/>
            <person name="DuBois A."/>
            <person name="Kim D.S."/>
            <person name="Young S.K."/>
            <person name="Zeng Q."/>
            <person name="Gargeya S."/>
            <person name="Fitzgerald M."/>
            <person name="Abouelleil A."/>
            <person name="Alvarado L."/>
            <person name="Berlin A.M."/>
            <person name="Chapman S.B."/>
            <person name="Gainer-Dewar J."/>
            <person name="Goldberg J."/>
            <person name="Gnerre S."/>
            <person name="Griggs A."/>
            <person name="Gujja S."/>
            <person name="Hansen M."/>
            <person name="Howarth C."/>
            <person name="Imamovic A."/>
            <person name="Ireland A."/>
            <person name="Larimer J."/>
            <person name="McCowan C."/>
            <person name="Murphy C."/>
            <person name="Pearson M."/>
            <person name="Poon T.W."/>
            <person name="Priest M."/>
            <person name="Roberts A."/>
            <person name="Saif S."/>
            <person name="Shea T."/>
            <person name="Sykes S."/>
            <person name="Wortman J."/>
            <person name="Nusbaum C."/>
            <person name="Birren B."/>
        </authorList>
    </citation>
    <scope>NUCLEOTIDE SEQUENCE [LARGE SCALE GENOMIC DNA]</scope>
    <source>
        <strain evidence="3 4">MGH 27</strain>
    </source>
</reference>
<evidence type="ECO:0000313" key="3">
    <source>
        <dbReference type="EMBL" id="EWF88073.1"/>
    </source>
</evidence>
<feature type="compositionally biased region" description="Polar residues" evidence="1">
    <location>
        <begin position="28"/>
        <end position="38"/>
    </location>
</feature>
<evidence type="ECO:0000313" key="4">
    <source>
        <dbReference type="Proteomes" id="UP000020202"/>
    </source>
</evidence>